<dbReference type="InterPro" id="IPR029026">
    <property type="entry name" value="tRNA_m1G_MTases_N"/>
</dbReference>
<dbReference type="Proteomes" id="UP000219050">
    <property type="component" value="Chromosome"/>
</dbReference>
<dbReference type="PIRSF" id="PIRSF004505">
    <property type="entry name" value="MT_bac"/>
    <property type="match status" value="1"/>
</dbReference>
<dbReference type="PANTHER" id="PTHR33603:SF1">
    <property type="entry name" value="RIBOSOMAL RNA LARGE SUBUNIT METHYLTRANSFERASE H"/>
    <property type="match status" value="1"/>
</dbReference>
<evidence type="ECO:0000256" key="2">
    <source>
        <dbReference type="ARBA" id="ARBA00022679"/>
    </source>
</evidence>
<dbReference type="NCBIfam" id="NF000989">
    <property type="entry name" value="PRK00103.2-3"/>
    <property type="match status" value="1"/>
</dbReference>
<comment type="similarity">
    <text evidence="4 5">Belongs to the RNA methyltransferase RlmH family.</text>
</comment>
<dbReference type="GO" id="GO:0005737">
    <property type="term" value="C:cytoplasm"/>
    <property type="evidence" value="ECO:0007669"/>
    <property type="project" value="UniProtKB-SubCell"/>
</dbReference>
<sequence length="156" mass="16762">MQLSIVAMGRLRSGPEKTLIDDYLDRAGKTGRAFGLGPARVIEVDDRKTPDKPSQAAALRRAVPEGAVLVAMDERGKRLSSPDFADRLAGWRDQGRSSVACVIGGADGLDPALVADADFTLSFGAMVWPHMLARVMLAEQLYRATAIVAGTPYHRV</sequence>
<keyword evidence="5" id="KW-0963">Cytoplasm</keyword>
<comment type="function">
    <text evidence="5">Specifically methylates the pseudouridine at position 1915 (m3Psi1915) in 23S rRNA.</text>
</comment>
<dbReference type="EMBL" id="CP021404">
    <property type="protein sequence ID" value="ATI40881.1"/>
    <property type="molecule type" value="Genomic_DNA"/>
</dbReference>
<accession>A0A291LW06</accession>
<dbReference type="InterPro" id="IPR029028">
    <property type="entry name" value="Alpha/beta_knot_MTases"/>
</dbReference>
<keyword evidence="1 5" id="KW-0489">Methyltransferase</keyword>
<evidence type="ECO:0000313" key="7">
    <source>
        <dbReference type="Proteomes" id="UP000219050"/>
    </source>
</evidence>
<dbReference type="HAMAP" id="MF_00658">
    <property type="entry name" value="23SrRNA_methyltr_H"/>
    <property type="match status" value="1"/>
</dbReference>
<dbReference type="NCBIfam" id="NF000988">
    <property type="entry name" value="PRK00103.2-2"/>
    <property type="match status" value="1"/>
</dbReference>
<dbReference type="Pfam" id="PF02590">
    <property type="entry name" value="SPOUT_MTase"/>
    <property type="match status" value="1"/>
</dbReference>
<evidence type="ECO:0000256" key="5">
    <source>
        <dbReference type="HAMAP-Rule" id="MF_00658"/>
    </source>
</evidence>
<dbReference type="OrthoDB" id="9806643at2"/>
<evidence type="ECO:0000313" key="6">
    <source>
        <dbReference type="EMBL" id="ATI40881.1"/>
    </source>
</evidence>
<dbReference type="KEGG" id="cmag:CBW24_01915"/>
<organism evidence="6 7">
    <name type="scientific">Pacificitalea manganoxidans</name>
    <dbReference type="NCBI Taxonomy" id="1411902"/>
    <lineage>
        <taxon>Bacteria</taxon>
        <taxon>Pseudomonadati</taxon>
        <taxon>Pseudomonadota</taxon>
        <taxon>Alphaproteobacteria</taxon>
        <taxon>Rhodobacterales</taxon>
        <taxon>Paracoccaceae</taxon>
        <taxon>Pacificitalea</taxon>
    </lineage>
</organism>
<gene>
    <name evidence="5" type="primary">rlmH</name>
    <name evidence="6" type="ORF">CBW24_01915</name>
</gene>
<protein>
    <recommendedName>
        <fullName evidence="5">Ribosomal RNA large subunit methyltransferase H</fullName>
        <ecNumber evidence="5">2.1.1.177</ecNumber>
    </recommendedName>
    <alternativeName>
        <fullName evidence="5">23S rRNA (pseudouridine1915-N3)-methyltransferase</fullName>
    </alternativeName>
    <alternativeName>
        <fullName evidence="5">23S rRNA m3Psi1915 methyltransferase</fullName>
    </alternativeName>
    <alternativeName>
        <fullName evidence="5">rRNA (pseudouridine-N3-)-methyltransferase RlmH</fullName>
    </alternativeName>
</protein>
<dbReference type="InterPro" id="IPR003742">
    <property type="entry name" value="RlmH-like"/>
</dbReference>
<name>A0A291LW06_9RHOB</name>
<keyword evidence="2 5" id="KW-0808">Transferase</keyword>
<comment type="caution">
    <text evidence="5">Lacks conserved residue(s) required for the propagation of feature annotation.</text>
</comment>
<keyword evidence="5" id="KW-0698">rRNA processing</keyword>
<dbReference type="EC" id="2.1.1.177" evidence="5"/>
<evidence type="ECO:0000256" key="4">
    <source>
        <dbReference type="ARBA" id="ARBA00038303"/>
    </source>
</evidence>
<proteinExistence type="inferred from homology"/>
<comment type="subunit">
    <text evidence="5">Homodimer.</text>
</comment>
<dbReference type="CDD" id="cd18081">
    <property type="entry name" value="RlmH-like"/>
    <property type="match status" value="1"/>
</dbReference>
<dbReference type="AlphaFoldDB" id="A0A291LW06"/>
<dbReference type="RefSeq" id="WP_097372501.1">
    <property type="nucleotide sequence ID" value="NZ_CP021404.1"/>
</dbReference>
<evidence type="ECO:0000256" key="1">
    <source>
        <dbReference type="ARBA" id="ARBA00022603"/>
    </source>
</evidence>
<evidence type="ECO:0000256" key="3">
    <source>
        <dbReference type="ARBA" id="ARBA00022691"/>
    </source>
</evidence>
<keyword evidence="3 5" id="KW-0949">S-adenosyl-L-methionine</keyword>
<reference evidence="6 7" key="1">
    <citation type="submission" date="2017-05" db="EMBL/GenBank/DDBJ databases">
        <title>Comparative genomic and metabolic analysis of manganese-oxidizing mechanisms in Celeribater manganoxidans DY25T: its adaption to the environment of polymetallic nodule.</title>
        <authorList>
            <person name="Wang X."/>
        </authorList>
    </citation>
    <scope>NUCLEOTIDE SEQUENCE [LARGE SCALE GENOMIC DNA]</scope>
    <source>
        <strain evidence="6 7">DY25</strain>
    </source>
</reference>
<feature type="binding site" evidence="5">
    <location>
        <position position="104"/>
    </location>
    <ligand>
        <name>S-adenosyl-L-methionine</name>
        <dbReference type="ChEBI" id="CHEBI:59789"/>
    </ligand>
</feature>
<comment type="catalytic activity">
    <reaction evidence="5">
        <text>pseudouridine(1915) in 23S rRNA + S-adenosyl-L-methionine = N(3)-methylpseudouridine(1915) in 23S rRNA + S-adenosyl-L-homocysteine + H(+)</text>
        <dbReference type="Rhea" id="RHEA:42752"/>
        <dbReference type="Rhea" id="RHEA-COMP:10221"/>
        <dbReference type="Rhea" id="RHEA-COMP:10222"/>
        <dbReference type="ChEBI" id="CHEBI:15378"/>
        <dbReference type="ChEBI" id="CHEBI:57856"/>
        <dbReference type="ChEBI" id="CHEBI:59789"/>
        <dbReference type="ChEBI" id="CHEBI:65314"/>
        <dbReference type="ChEBI" id="CHEBI:74486"/>
        <dbReference type="EC" id="2.1.1.177"/>
    </reaction>
</comment>
<keyword evidence="7" id="KW-1185">Reference proteome</keyword>
<dbReference type="GO" id="GO:0070038">
    <property type="term" value="F:rRNA (pseudouridine-N3-)-methyltransferase activity"/>
    <property type="evidence" value="ECO:0007669"/>
    <property type="project" value="UniProtKB-UniRule"/>
</dbReference>
<dbReference type="Gene3D" id="3.40.1280.10">
    <property type="match status" value="1"/>
</dbReference>
<feature type="binding site" evidence="5">
    <location>
        <begin position="123"/>
        <end position="128"/>
    </location>
    <ligand>
        <name>S-adenosyl-L-methionine</name>
        <dbReference type="ChEBI" id="CHEBI:59789"/>
    </ligand>
</feature>
<dbReference type="PANTHER" id="PTHR33603">
    <property type="entry name" value="METHYLTRANSFERASE"/>
    <property type="match status" value="1"/>
</dbReference>
<dbReference type="SUPFAM" id="SSF75217">
    <property type="entry name" value="alpha/beta knot"/>
    <property type="match status" value="1"/>
</dbReference>
<comment type="subcellular location">
    <subcellularLocation>
        <location evidence="5">Cytoplasm</location>
    </subcellularLocation>
</comment>